<dbReference type="InterPro" id="IPR050695">
    <property type="entry name" value="N-acetylmuramoyl_amidase_3"/>
</dbReference>
<dbReference type="EMBL" id="BAHC01000141">
    <property type="protein sequence ID" value="GAB91696.1"/>
    <property type="molecule type" value="Genomic_DNA"/>
</dbReference>
<keyword evidence="1" id="KW-0378">Hydrolase</keyword>
<dbReference type="STRING" id="1108045.GORHZ_141_00710"/>
<dbReference type="eggNOG" id="COG0860">
    <property type="taxonomic scope" value="Bacteria"/>
</dbReference>
<dbReference type="PANTHER" id="PTHR30404:SF0">
    <property type="entry name" value="N-ACETYLMURAMOYL-L-ALANINE AMIDASE AMIC"/>
    <property type="match status" value="1"/>
</dbReference>
<dbReference type="AlphaFoldDB" id="K6WD89"/>
<comment type="caution">
    <text evidence="4">The sequence shown here is derived from an EMBL/GenBank/DDBJ whole genome shotgun (WGS) entry which is preliminary data.</text>
</comment>
<dbReference type="GO" id="GO:0030288">
    <property type="term" value="C:outer membrane-bounded periplasmic space"/>
    <property type="evidence" value="ECO:0007669"/>
    <property type="project" value="TreeGrafter"/>
</dbReference>
<feature type="domain" description="MurNAc-LAA" evidence="3">
    <location>
        <begin position="143"/>
        <end position="274"/>
    </location>
</feature>
<dbReference type="SUPFAM" id="SSF53187">
    <property type="entry name" value="Zn-dependent exopeptidases"/>
    <property type="match status" value="1"/>
</dbReference>
<dbReference type="Pfam" id="PF01520">
    <property type="entry name" value="Amidase_3"/>
    <property type="match status" value="1"/>
</dbReference>
<organism evidence="4 5">
    <name type="scientific">Gordonia rhizosphera NBRC 16068</name>
    <dbReference type="NCBI Taxonomy" id="1108045"/>
    <lineage>
        <taxon>Bacteria</taxon>
        <taxon>Bacillati</taxon>
        <taxon>Actinomycetota</taxon>
        <taxon>Actinomycetes</taxon>
        <taxon>Mycobacteriales</taxon>
        <taxon>Gordoniaceae</taxon>
        <taxon>Gordonia</taxon>
    </lineage>
</organism>
<dbReference type="SMART" id="SM00646">
    <property type="entry name" value="Ami_3"/>
    <property type="match status" value="1"/>
</dbReference>
<dbReference type="InterPro" id="IPR002508">
    <property type="entry name" value="MurNAc-LAA_cat"/>
</dbReference>
<keyword evidence="5" id="KW-1185">Reference proteome</keyword>
<dbReference type="OrthoDB" id="3268878at2"/>
<evidence type="ECO:0000256" key="2">
    <source>
        <dbReference type="SAM" id="SignalP"/>
    </source>
</evidence>
<dbReference type="Proteomes" id="UP000008363">
    <property type="component" value="Unassembled WGS sequence"/>
</dbReference>
<feature type="chain" id="PRO_5003895927" description="MurNAc-LAA domain-containing protein" evidence="2">
    <location>
        <begin position="44"/>
        <end position="360"/>
    </location>
</feature>
<dbReference type="GO" id="GO:0009253">
    <property type="term" value="P:peptidoglycan catabolic process"/>
    <property type="evidence" value="ECO:0007669"/>
    <property type="project" value="InterPro"/>
</dbReference>
<reference evidence="4 5" key="1">
    <citation type="submission" date="2012-08" db="EMBL/GenBank/DDBJ databases">
        <title>Whole genome shotgun sequence of Gordonia rhizosphera NBRC 16068.</title>
        <authorList>
            <person name="Takarada H."/>
            <person name="Isaki S."/>
            <person name="Hosoyama A."/>
            <person name="Tsuchikane K."/>
            <person name="Katsumata H."/>
            <person name="Baba S."/>
            <person name="Ohji S."/>
            <person name="Yamazaki S."/>
            <person name="Fujita N."/>
        </authorList>
    </citation>
    <scope>NUCLEOTIDE SEQUENCE [LARGE SCALE GENOMIC DNA]</scope>
    <source>
        <strain evidence="4 5">NBRC 16068</strain>
    </source>
</reference>
<accession>K6WD89</accession>
<name>K6WD89_9ACTN</name>
<dbReference type="GO" id="GO:0008745">
    <property type="term" value="F:N-acetylmuramoyl-L-alanine amidase activity"/>
    <property type="evidence" value="ECO:0007669"/>
    <property type="project" value="InterPro"/>
</dbReference>
<keyword evidence="2" id="KW-0732">Signal</keyword>
<evidence type="ECO:0000313" key="5">
    <source>
        <dbReference type="Proteomes" id="UP000008363"/>
    </source>
</evidence>
<proteinExistence type="predicted"/>
<evidence type="ECO:0000259" key="3">
    <source>
        <dbReference type="SMART" id="SM00646"/>
    </source>
</evidence>
<dbReference type="PANTHER" id="PTHR30404">
    <property type="entry name" value="N-ACETYLMURAMOYL-L-ALANINE AMIDASE"/>
    <property type="match status" value="1"/>
</dbReference>
<feature type="signal peptide" evidence="2">
    <location>
        <begin position="1"/>
        <end position="43"/>
    </location>
</feature>
<dbReference type="CDD" id="cd02696">
    <property type="entry name" value="MurNAc-LAA"/>
    <property type="match status" value="1"/>
</dbReference>
<dbReference type="Gene3D" id="3.40.630.40">
    <property type="entry name" value="Zn-dependent exopeptidases"/>
    <property type="match status" value="1"/>
</dbReference>
<evidence type="ECO:0000313" key="4">
    <source>
        <dbReference type="EMBL" id="GAB91696.1"/>
    </source>
</evidence>
<protein>
    <recommendedName>
        <fullName evidence="3">MurNAc-LAA domain-containing protein</fullName>
    </recommendedName>
</protein>
<gene>
    <name evidence="4" type="ORF">GORHZ_141_00710</name>
</gene>
<evidence type="ECO:0000256" key="1">
    <source>
        <dbReference type="ARBA" id="ARBA00022801"/>
    </source>
</evidence>
<sequence length="360" mass="36526">MIKTSKTARFSSRAGNRRTRIGVAGTSALTLIVASVTVATVNAADATAAPQTGNVLAGKTIFLDPGHQGSAAGHNLNAQVPDGRGGKKACQTSGATAVTGVPEHTINWQIAQLVKSGLESQGARIVLSRPDDTGWGGCIDQRAAAASGSGAALAVSLHADSTAAGVDATKKGFHMIVPSLPVPDATVSRVQGGEGRKASTMMRDAFVKAGFPEANYAGVVNGIQTRSDIAAVNLTKVPAVFVEMGNLSNPDEAAELSGKQGQLKYAMAITSGILDYARGAAAAPAAPVSPVPTSTPQADTTAEDDAGLATVIPFVQQLLNTEDPEAAIALLLGQGQDVSAQILRAMLPVLYALFGGKLPI</sequence>
<dbReference type="RefSeq" id="WP_006335458.1">
    <property type="nucleotide sequence ID" value="NZ_BAHC01000141.1"/>
</dbReference>